<dbReference type="GO" id="GO:0035925">
    <property type="term" value="F:mRNA 3'-UTR AU-rich region binding"/>
    <property type="evidence" value="ECO:0007669"/>
    <property type="project" value="TreeGrafter"/>
</dbReference>
<dbReference type="Gene3D" id="3.90.180.10">
    <property type="entry name" value="Medium-chain alcohol dehydrogenases, catalytic domain"/>
    <property type="match status" value="1"/>
</dbReference>
<dbReference type="PANTHER" id="PTHR48106">
    <property type="entry name" value="QUINONE OXIDOREDUCTASE PIG3-RELATED"/>
    <property type="match status" value="1"/>
</dbReference>
<reference evidence="4 5" key="1">
    <citation type="journal article" date="2012" name="J. Bacteriol.">
        <title>Complete genome sequence of Nocardia brasiliensis HUJEG-1.</title>
        <authorList>
            <person name="Vera-Cabrera L."/>
            <person name="Ortiz-Lopez R."/>
            <person name="Elizondo-Gonzalez R."/>
            <person name="Perez-Maya A.A."/>
            <person name="Ocampo-Candiani J."/>
        </authorList>
    </citation>
    <scope>NUCLEOTIDE SEQUENCE [LARGE SCALE GENOMIC DNA]</scope>
    <source>
        <strain evidence="5">ATCC 700358</strain>
    </source>
</reference>
<dbReference type="EMBL" id="CP003876">
    <property type="protein sequence ID" value="AFU01838.1"/>
    <property type="molecule type" value="Genomic_DNA"/>
</dbReference>
<sequence>MNSNQESVAVGRIVRPSKYGSPEVLEVVETQVPQPDADGVVVRVRAAGVNPIDWKIYSGSFHEVDDDEKDAAGLAQNLPRLGLECAGVVTAVGPAVTEVAVGAEVIVYPVTGAYADYVTAPVSSLIPKPAELDWPAAGALMLAGLTAMHAMHAAGVHDGDTLLVHGGSGGVGLLVVQLAIAAGATVIATAAARNHALLQRLGAIPVTYGTGLLDRVRAAAPGAVTASIDCAGSDEAFDTSLTVVADRQRIVSIAGGDRHVAAGIKVLGYGPGQDAGTEFRNAARAELVARASDVDILIDSVYPLSEAAQAHKAGLAGHGPGKLVLIP</sequence>
<dbReference type="InterPro" id="IPR013149">
    <property type="entry name" value="ADH-like_C"/>
</dbReference>
<dbReference type="PANTHER" id="PTHR48106:SF13">
    <property type="entry name" value="QUINONE OXIDOREDUCTASE-RELATED"/>
    <property type="match status" value="1"/>
</dbReference>
<dbReference type="STRING" id="1133849.O3I_019395"/>
<dbReference type="SUPFAM" id="SSF50129">
    <property type="entry name" value="GroES-like"/>
    <property type="match status" value="1"/>
</dbReference>
<dbReference type="InterPro" id="IPR020843">
    <property type="entry name" value="ER"/>
</dbReference>
<dbReference type="Pfam" id="PF08240">
    <property type="entry name" value="ADH_N"/>
    <property type="match status" value="1"/>
</dbReference>
<gene>
    <name evidence="4" type="ORF">O3I_019395</name>
</gene>
<dbReference type="GO" id="GO:0003960">
    <property type="term" value="F:quinone reductase (NADPH) activity"/>
    <property type="evidence" value="ECO:0007669"/>
    <property type="project" value="TreeGrafter"/>
</dbReference>
<dbReference type="KEGG" id="nbr:O3I_019395"/>
<dbReference type="RefSeq" id="WP_014984693.1">
    <property type="nucleotide sequence ID" value="NC_018681.1"/>
</dbReference>
<protein>
    <submittedName>
        <fullName evidence="4">Putative Zn-dependent oxidoreductase</fullName>
    </submittedName>
</protein>
<organism evidence="4 5">
    <name type="scientific">Nocardia brasiliensis (strain ATCC 700358 / HUJEG-1)</name>
    <dbReference type="NCBI Taxonomy" id="1133849"/>
    <lineage>
        <taxon>Bacteria</taxon>
        <taxon>Bacillati</taxon>
        <taxon>Actinomycetota</taxon>
        <taxon>Actinomycetes</taxon>
        <taxon>Mycobacteriales</taxon>
        <taxon>Nocardiaceae</taxon>
        <taxon>Nocardia</taxon>
    </lineage>
</organism>
<evidence type="ECO:0000256" key="2">
    <source>
        <dbReference type="ARBA" id="ARBA00023002"/>
    </source>
</evidence>
<accession>K0EQ50</accession>
<dbReference type="GO" id="GO:0005829">
    <property type="term" value="C:cytosol"/>
    <property type="evidence" value="ECO:0007669"/>
    <property type="project" value="TreeGrafter"/>
</dbReference>
<dbReference type="InterPro" id="IPR036291">
    <property type="entry name" value="NAD(P)-bd_dom_sf"/>
</dbReference>
<name>K0EQ50_NOCB7</name>
<dbReference type="InterPro" id="IPR011032">
    <property type="entry name" value="GroES-like_sf"/>
</dbReference>
<dbReference type="SMART" id="SM00829">
    <property type="entry name" value="PKS_ER"/>
    <property type="match status" value="1"/>
</dbReference>
<dbReference type="InterPro" id="IPR013154">
    <property type="entry name" value="ADH-like_N"/>
</dbReference>
<proteinExistence type="predicted"/>
<evidence type="ECO:0000256" key="1">
    <source>
        <dbReference type="ARBA" id="ARBA00022857"/>
    </source>
</evidence>
<keyword evidence="2" id="KW-0560">Oxidoreductase</keyword>
<feature type="domain" description="Enoyl reductase (ER)" evidence="3">
    <location>
        <begin position="20"/>
        <end position="325"/>
    </location>
</feature>
<keyword evidence="5" id="KW-1185">Reference proteome</keyword>
<dbReference type="HOGENOM" id="CLU_026673_3_3_11"/>
<dbReference type="Gene3D" id="3.40.50.720">
    <property type="entry name" value="NAD(P)-binding Rossmann-like Domain"/>
    <property type="match status" value="1"/>
</dbReference>
<keyword evidence="1" id="KW-0521">NADP</keyword>
<dbReference type="AlphaFoldDB" id="K0EQ50"/>
<evidence type="ECO:0000259" key="3">
    <source>
        <dbReference type="SMART" id="SM00829"/>
    </source>
</evidence>
<evidence type="ECO:0000313" key="5">
    <source>
        <dbReference type="Proteomes" id="UP000006304"/>
    </source>
</evidence>
<dbReference type="Pfam" id="PF00107">
    <property type="entry name" value="ADH_zinc_N"/>
    <property type="match status" value="1"/>
</dbReference>
<dbReference type="GO" id="GO:0070402">
    <property type="term" value="F:NADPH binding"/>
    <property type="evidence" value="ECO:0007669"/>
    <property type="project" value="TreeGrafter"/>
</dbReference>
<dbReference type="Proteomes" id="UP000006304">
    <property type="component" value="Chromosome"/>
</dbReference>
<evidence type="ECO:0000313" key="4">
    <source>
        <dbReference type="EMBL" id="AFU01838.1"/>
    </source>
</evidence>
<dbReference type="CDD" id="cd05289">
    <property type="entry name" value="MDR_like_2"/>
    <property type="match status" value="1"/>
</dbReference>
<dbReference type="SUPFAM" id="SSF51735">
    <property type="entry name" value="NAD(P)-binding Rossmann-fold domains"/>
    <property type="match status" value="1"/>
</dbReference>
<dbReference type="eggNOG" id="COG0604">
    <property type="taxonomic scope" value="Bacteria"/>
</dbReference>